<keyword evidence="2" id="KW-1185">Reference proteome</keyword>
<accession>A0ACD5TZR3</accession>
<name>A0ACD5TZR3_AVESA</name>
<evidence type="ECO:0000313" key="1">
    <source>
        <dbReference type="EnsemblPlants" id="AVESA.00010b.r2.1DG0156010.1.CDS"/>
    </source>
</evidence>
<protein>
    <submittedName>
        <fullName evidence="1">Uncharacterized protein</fullName>
    </submittedName>
</protein>
<organism evidence="1 2">
    <name type="scientific">Avena sativa</name>
    <name type="common">Oat</name>
    <dbReference type="NCBI Taxonomy" id="4498"/>
    <lineage>
        <taxon>Eukaryota</taxon>
        <taxon>Viridiplantae</taxon>
        <taxon>Streptophyta</taxon>
        <taxon>Embryophyta</taxon>
        <taxon>Tracheophyta</taxon>
        <taxon>Spermatophyta</taxon>
        <taxon>Magnoliopsida</taxon>
        <taxon>Liliopsida</taxon>
        <taxon>Poales</taxon>
        <taxon>Poaceae</taxon>
        <taxon>BOP clade</taxon>
        <taxon>Pooideae</taxon>
        <taxon>Poodae</taxon>
        <taxon>Poeae</taxon>
        <taxon>Poeae Chloroplast Group 1 (Aveneae type)</taxon>
        <taxon>Aveninae</taxon>
        <taxon>Avena</taxon>
    </lineage>
</organism>
<dbReference type="EnsemblPlants" id="AVESA.00010b.r2.1DG0156010.1">
    <property type="protein sequence ID" value="AVESA.00010b.r2.1DG0156010.1.CDS"/>
    <property type="gene ID" value="AVESA.00010b.r2.1DG0156010"/>
</dbReference>
<dbReference type="Proteomes" id="UP001732700">
    <property type="component" value="Chromosome 1D"/>
</dbReference>
<sequence>MVDAVGNLAKILEISLKIKAAVGTVKLNRRVCLQTRDRANRLSYILSFLSNTDNRDHPVIRPTLIAFEEILVQALDLVTSCQERTFVSNLFKANDLCKKLDRVNNDISHLLLEANFALLCVPLGTIRFVGPTPQEDGTVAESGSINICVGIHMDAALSSSRFRIFSLSELKCATNNFSANSIIGKPGHATVYKGEFSDGLVVAIKRFDDPETQALVFRVQLQHGNVVHCLGYCHEDSQDMVVEEYTPNGTLSDIIKGLSEQLDWSSAFKIIRGIAEGVAYLHSNCVIHLNLKPTNIVFDPDMNPKICDFETSKILNQDVTEQETPELVGTLGYIPPEYIVDGIISLKSDVFSFGVLLLYIINRMIKAELDKHLIVWAWKVREAQRMNVLFEPLLLDECQLKQLERVMDIGLLCAQEVPTERPTMEHVLEMLKSKHYKENIPTPKIPGFVKNIKTRSEQTD</sequence>
<evidence type="ECO:0000313" key="2">
    <source>
        <dbReference type="Proteomes" id="UP001732700"/>
    </source>
</evidence>
<reference evidence="1" key="1">
    <citation type="submission" date="2021-05" db="EMBL/GenBank/DDBJ databases">
        <authorList>
            <person name="Scholz U."/>
            <person name="Mascher M."/>
            <person name="Fiebig A."/>
        </authorList>
    </citation>
    <scope>NUCLEOTIDE SEQUENCE [LARGE SCALE GENOMIC DNA]</scope>
</reference>
<reference evidence="1" key="2">
    <citation type="submission" date="2025-09" db="UniProtKB">
        <authorList>
            <consortium name="EnsemblPlants"/>
        </authorList>
    </citation>
    <scope>IDENTIFICATION</scope>
</reference>
<proteinExistence type="predicted"/>